<evidence type="ECO:0000256" key="4">
    <source>
        <dbReference type="ARBA" id="ARBA00023054"/>
    </source>
</evidence>
<gene>
    <name evidence="9" type="primary">WBGene00304701</name>
</gene>
<dbReference type="PANTHER" id="PTHR45956">
    <property type="entry name" value="RUN AND FYVE DOMAIN-CONTAINING PROTEIN 2-LIKE PROTEIN"/>
    <property type="match status" value="1"/>
</dbReference>
<dbReference type="InterPro" id="IPR037213">
    <property type="entry name" value="Run_dom_sf"/>
</dbReference>
<feature type="coiled-coil region" evidence="6">
    <location>
        <begin position="228"/>
        <end position="262"/>
    </location>
</feature>
<dbReference type="SUPFAM" id="SSF57903">
    <property type="entry name" value="FYVE/PHD zinc finger"/>
    <property type="match status" value="1"/>
</dbReference>
<reference evidence="10" key="1">
    <citation type="journal article" date="2008" name="Nat. Genet.">
        <title>The Pristionchus pacificus genome provides a unique perspective on nematode lifestyle and parasitism.</title>
        <authorList>
            <person name="Dieterich C."/>
            <person name="Clifton S.W."/>
            <person name="Schuster L.N."/>
            <person name="Chinwalla A."/>
            <person name="Delehaunty K."/>
            <person name="Dinkelacker I."/>
            <person name="Fulton L."/>
            <person name="Fulton R."/>
            <person name="Godfrey J."/>
            <person name="Minx P."/>
            <person name="Mitreva M."/>
            <person name="Roeseler W."/>
            <person name="Tian H."/>
            <person name="Witte H."/>
            <person name="Yang S.P."/>
            <person name="Wilson R.K."/>
            <person name="Sommer R.J."/>
        </authorList>
    </citation>
    <scope>NUCLEOTIDE SEQUENCE [LARGE SCALE GENOMIC DNA]</scope>
    <source>
        <strain evidence="10">PS312</strain>
    </source>
</reference>
<evidence type="ECO:0000259" key="7">
    <source>
        <dbReference type="PROSITE" id="PS50178"/>
    </source>
</evidence>
<dbReference type="Pfam" id="PF02759">
    <property type="entry name" value="RUN"/>
    <property type="match status" value="1"/>
</dbReference>
<feature type="coiled-coil region" evidence="6">
    <location>
        <begin position="364"/>
        <end position="488"/>
    </location>
</feature>
<dbReference type="InterPro" id="IPR017455">
    <property type="entry name" value="Znf_FYVE-rel"/>
</dbReference>
<evidence type="ECO:0000256" key="6">
    <source>
        <dbReference type="SAM" id="Coils"/>
    </source>
</evidence>
<dbReference type="Gene3D" id="3.30.40.10">
    <property type="entry name" value="Zinc/RING finger domain, C3HC4 (zinc finger)"/>
    <property type="match status" value="1"/>
</dbReference>
<dbReference type="PROSITE" id="PS50178">
    <property type="entry name" value="ZF_FYVE"/>
    <property type="match status" value="1"/>
</dbReference>
<dbReference type="Proteomes" id="UP000005239">
    <property type="component" value="Unassembled WGS sequence"/>
</dbReference>
<dbReference type="OrthoDB" id="79871at2759"/>
<feature type="domain" description="FYVE-type" evidence="7">
    <location>
        <begin position="505"/>
        <end position="563"/>
    </location>
</feature>
<dbReference type="EnsemblMetazoa" id="PPA46922.1">
    <property type="protein sequence ID" value="PPA46922.1"/>
    <property type="gene ID" value="WBGene00304701"/>
</dbReference>
<dbReference type="GO" id="GO:0005737">
    <property type="term" value="C:cytoplasm"/>
    <property type="evidence" value="ECO:0000318"/>
    <property type="project" value="GO_Central"/>
</dbReference>
<name>A0A8R1Z955_PRIPA</name>
<protein>
    <submittedName>
        <fullName evidence="9">Uncharacterized protein</fullName>
    </submittedName>
</protein>
<dbReference type="SMART" id="SM00593">
    <property type="entry name" value="RUN"/>
    <property type="match status" value="1"/>
</dbReference>
<evidence type="ECO:0000313" key="10">
    <source>
        <dbReference type="Proteomes" id="UP000005239"/>
    </source>
</evidence>
<keyword evidence="3" id="KW-0862">Zinc</keyword>
<evidence type="ECO:0000256" key="3">
    <source>
        <dbReference type="ARBA" id="ARBA00022833"/>
    </source>
</evidence>
<keyword evidence="1" id="KW-0479">Metal-binding</keyword>
<dbReference type="Gene3D" id="1.20.58.900">
    <property type="match status" value="1"/>
</dbReference>
<keyword evidence="2 5" id="KW-0863">Zinc-finger</keyword>
<dbReference type="InterPro" id="IPR013083">
    <property type="entry name" value="Znf_RING/FYVE/PHD"/>
</dbReference>
<organism evidence="9 10">
    <name type="scientific">Pristionchus pacificus</name>
    <name type="common">Parasitic nematode worm</name>
    <dbReference type="NCBI Taxonomy" id="54126"/>
    <lineage>
        <taxon>Eukaryota</taxon>
        <taxon>Metazoa</taxon>
        <taxon>Ecdysozoa</taxon>
        <taxon>Nematoda</taxon>
        <taxon>Chromadorea</taxon>
        <taxon>Rhabditida</taxon>
        <taxon>Rhabditina</taxon>
        <taxon>Diplogasteromorpha</taxon>
        <taxon>Diplogasteroidea</taxon>
        <taxon>Neodiplogasteridae</taxon>
        <taxon>Pristionchus</taxon>
    </lineage>
</organism>
<keyword evidence="4 6" id="KW-0175">Coiled coil</keyword>
<feature type="domain" description="RUN" evidence="8">
    <location>
        <begin position="59"/>
        <end position="193"/>
    </location>
</feature>
<keyword evidence="10" id="KW-1185">Reference proteome</keyword>
<proteinExistence type="predicted"/>
<evidence type="ECO:0000256" key="1">
    <source>
        <dbReference type="ARBA" id="ARBA00022723"/>
    </source>
</evidence>
<reference evidence="9" key="2">
    <citation type="submission" date="2022-06" db="UniProtKB">
        <authorList>
            <consortium name="EnsemblMetazoa"/>
        </authorList>
    </citation>
    <scope>IDENTIFICATION</scope>
    <source>
        <strain evidence="9">PS312</strain>
    </source>
</reference>
<dbReference type="InterPro" id="IPR000306">
    <property type="entry name" value="Znf_FYVE"/>
</dbReference>
<dbReference type="SMART" id="SM00064">
    <property type="entry name" value="FYVE"/>
    <property type="match status" value="1"/>
</dbReference>
<sequence length="567" mass="66086">YRYSGGGTRMLPAVGGLMQPARGMRMHRENEKSNLLVVCRLVLRAFIEDAMGSGRRMIEGETQLIADLLVVLEKVLCHGFKGGKSILSMRSTDEEMWRAIKRMTSDRKDIMDTVNCVDQQEQLVTPISRIRCLLRLVMMQKKIMDLFHALHNSPYTKDAYEPWSLLRSEEVDQLIGSLLGLSVVDCSLIIEFDHLQEQPSSVDLGVYIKIGKEDGEVKEDEGEEKRQRRLLLEQNSYLEERNRQLQSNLENMKAKILEREKRTADIRNGVSMRSLERSLEVDVIDREVMDEREREMKYRERKREEDWEHERNLLHTKISQKEDELTYHKQKIEDMTTLNKDLYDKLRGTEDGARRRERELVAANEHIAEERDDLLDRLEIAELQLKDRITKGEEANILNEQFEDKCEQYTKTIGMLEKKQKELKEARDCIDELKRWKESANEELERLRPIKEENVKVKRELEETKGRMEELEKTLEEIGGRLSESQLAVIDLKEELIPAVAWEDDAGVNGCRVCRGIFTITNRKHHCRRCGLIFCKSCSSGRVRLPSLPNPVRVCDGCMDHLKASLN</sequence>
<dbReference type="CDD" id="cd15730">
    <property type="entry name" value="FYVE_EEA1"/>
    <property type="match status" value="1"/>
</dbReference>
<dbReference type="SUPFAM" id="SSF140741">
    <property type="entry name" value="RUN domain-like"/>
    <property type="match status" value="1"/>
</dbReference>
<dbReference type="GO" id="GO:0008270">
    <property type="term" value="F:zinc ion binding"/>
    <property type="evidence" value="ECO:0007669"/>
    <property type="project" value="UniProtKB-KW"/>
</dbReference>
<dbReference type="AlphaFoldDB" id="A0A8R1Z955"/>
<dbReference type="InterPro" id="IPR011011">
    <property type="entry name" value="Znf_FYVE_PHD"/>
</dbReference>
<dbReference type="PANTHER" id="PTHR45956:SF6">
    <property type="entry name" value="RUN DOMAIN-CONTAINING PROTEIN"/>
    <property type="match status" value="1"/>
</dbReference>
<dbReference type="PROSITE" id="PS50826">
    <property type="entry name" value="RUN"/>
    <property type="match status" value="1"/>
</dbReference>
<evidence type="ECO:0000313" key="9">
    <source>
        <dbReference type="EnsemblMetazoa" id="PPA46922.1"/>
    </source>
</evidence>
<dbReference type="InterPro" id="IPR004012">
    <property type="entry name" value="Run_dom"/>
</dbReference>
<dbReference type="InterPro" id="IPR047335">
    <property type="entry name" value="RUFY1-3"/>
</dbReference>
<accession>A0A8R1Z955</accession>
<evidence type="ECO:0000256" key="2">
    <source>
        <dbReference type="ARBA" id="ARBA00022771"/>
    </source>
</evidence>
<dbReference type="Pfam" id="PF01363">
    <property type="entry name" value="FYVE"/>
    <property type="match status" value="1"/>
</dbReference>
<evidence type="ECO:0000256" key="5">
    <source>
        <dbReference type="PROSITE-ProRule" id="PRU00091"/>
    </source>
</evidence>
<evidence type="ECO:0000259" key="8">
    <source>
        <dbReference type="PROSITE" id="PS50826"/>
    </source>
</evidence>